<evidence type="ECO:0000313" key="7">
    <source>
        <dbReference type="EMBL" id="LAC20614.1"/>
    </source>
</evidence>
<protein>
    <submittedName>
        <fullName evidence="6">Aspartate beta-hydroxylase domain-containing protein 1-like</fullName>
    </submittedName>
</protein>
<comment type="similarity">
    <text evidence="1">Belongs to the aspartyl/asparaginyl beta-hydroxylase family.</text>
</comment>
<dbReference type="EMBL" id="IACT01001257">
    <property type="protein sequence ID" value="LAC20614.1"/>
    <property type="molecule type" value="mRNA"/>
</dbReference>
<keyword evidence="4" id="KW-0472">Membrane</keyword>
<dbReference type="PANTHER" id="PTHR46332:SF5">
    <property type="entry name" value="ASPARTATE BETA-HYDROXYLASE DOMAIN CONTAINING 2"/>
    <property type="match status" value="1"/>
</dbReference>
<dbReference type="Gene3D" id="2.60.120.330">
    <property type="entry name" value="B-lactam Antibiotic, Isopenicillin N Synthase, Chain"/>
    <property type="match status" value="1"/>
</dbReference>
<dbReference type="InterPro" id="IPR007803">
    <property type="entry name" value="Asp/Arg/Pro-Hydrxlase"/>
</dbReference>
<dbReference type="PANTHER" id="PTHR46332">
    <property type="entry name" value="ASPARTATE BETA-HYDROXYLASE DOMAIN-CONTAINING PROTEIN 2"/>
    <property type="match status" value="1"/>
</dbReference>
<keyword evidence="4" id="KW-0812">Transmembrane</keyword>
<dbReference type="Pfam" id="PF05118">
    <property type="entry name" value="Asp_Arg_Hydrox"/>
    <property type="match status" value="1"/>
</dbReference>
<dbReference type="GO" id="GO:0016020">
    <property type="term" value="C:membrane"/>
    <property type="evidence" value="ECO:0007669"/>
    <property type="project" value="TreeGrafter"/>
</dbReference>
<feature type="transmembrane region" description="Helical" evidence="4">
    <location>
        <begin position="36"/>
        <end position="55"/>
    </location>
</feature>
<dbReference type="AlphaFoldDB" id="A0A2P2HYG3"/>
<evidence type="ECO:0000256" key="2">
    <source>
        <dbReference type="ARBA" id="ARBA00022964"/>
    </source>
</evidence>
<evidence type="ECO:0000256" key="4">
    <source>
        <dbReference type="SAM" id="Phobius"/>
    </source>
</evidence>
<evidence type="ECO:0000313" key="6">
    <source>
        <dbReference type="EMBL" id="LAB66818.1"/>
    </source>
</evidence>
<evidence type="ECO:0000256" key="1">
    <source>
        <dbReference type="ARBA" id="ARBA00007730"/>
    </source>
</evidence>
<reference evidence="6" key="2">
    <citation type="journal article" date="2018" name="Biosci. Biotechnol. Biochem.">
        <title>Polysaccharide hydrolase of the hadal zone amphipods Hirondellea gigas.</title>
        <authorList>
            <person name="Kobayashi H."/>
            <person name="Nagahama T."/>
            <person name="Arai W."/>
            <person name="Sasagawa Y."/>
            <person name="Umeda M."/>
            <person name="Hayashi T."/>
            <person name="Nikaido I."/>
            <person name="Watanabe H."/>
            <person name="Oguri K."/>
            <person name="Kitazato H."/>
            <person name="Fujioka K."/>
            <person name="Kido Y."/>
            <person name="Takami H."/>
        </authorList>
    </citation>
    <scope>NUCLEOTIDE SEQUENCE</scope>
    <source>
        <tissue evidence="6">Whole body</tissue>
    </source>
</reference>
<evidence type="ECO:0000256" key="3">
    <source>
        <dbReference type="ARBA" id="ARBA00023002"/>
    </source>
</evidence>
<dbReference type="InterPro" id="IPR027443">
    <property type="entry name" value="IPNS-like_sf"/>
</dbReference>
<dbReference type="InterPro" id="IPR051821">
    <property type="entry name" value="Asp/Asn_beta-hydroxylase"/>
</dbReference>
<keyword evidence="3" id="KW-0560">Oxidoreductase</keyword>
<accession>A0A2P2HYG3</accession>
<keyword evidence="2" id="KW-0223">Dioxygenase</keyword>
<feature type="domain" description="Aspartyl/asparaginy/proline hydroxylase" evidence="5">
    <location>
        <begin position="172"/>
        <end position="331"/>
    </location>
</feature>
<sequence>MSFSNVLKNTVDMSIMKISDCCSSIIGMLPDPSLPFTQASIIGIFIASAVLIYLVQKDTKKPLSSVIILFFRQLFQTFPTDNKELDKVKYKELQEKITLRWESQKHRKYSDRLRHSINSYVNTTADNNNDESGALKQRAVVFHMEELSTMPWWNGYEVFTCEQDILRVSFPKVKLEFLKVFADFQKGVCKQWRKVELLNGHSCVYPLITNGVINTLNCSTCPATFKALSDSRVLGLSGCAFGSAAFKLLFPDTNYGPTNGETNIRIKCDMVLQTTTKSVLEVSGSQHAYSNEGQLLLYDDSHPHSISISNTKDATAVAAPLAMLTLDLWHPGLDLSEKSAIIKLFTS</sequence>
<organism evidence="6">
    <name type="scientific">Hirondellea gigas</name>
    <dbReference type="NCBI Taxonomy" id="1518452"/>
    <lineage>
        <taxon>Eukaryota</taxon>
        <taxon>Metazoa</taxon>
        <taxon>Ecdysozoa</taxon>
        <taxon>Arthropoda</taxon>
        <taxon>Crustacea</taxon>
        <taxon>Multicrustacea</taxon>
        <taxon>Malacostraca</taxon>
        <taxon>Eumalacostraca</taxon>
        <taxon>Peracarida</taxon>
        <taxon>Amphipoda</taxon>
        <taxon>Amphilochidea</taxon>
        <taxon>Lysianassida</taxon>
        <taxon>Lysianassidira</taxon>
        <taxon>Lysianassoidea</taxon>
        <taxon>Lysianassidae</taxon>
        <taxon>Hirondellea</taxon>
    </lineage>
</organism>
<dbReference type="GO" id="GO:0051213">
    <property type="term" value="F:dioxygenase activity"/>
    <property type="evidence" value="ECO:0007669"/>
    <property type="project" value="UniProtKB-KW"/>
</dbReference>
<evidence type="ECO:0000259" key="5">
    <source>
        <dbReference type="Pfam" id="PF05118"/>
    </source>
</evidence>
<proteinExistence type="evidence at transcript level"/>
<name>A0A2P2HYG3_9CRUS</name>
<keyword evidence="4" id="KW-1133">Transmembrane helix</keyword>
<reference evidence="7" key="1">
    <citation type="submission" date="2017-11" db="EMBL/GenBank/DDBJ databases">
        <title>The sensing device of the deep-sea amphipod.</title>
        <authorList>
            <person name="Kobayashi H."/>
            <person name="Nagahama T."/>
            <person name="Arai W."/>
            <person name="Sasagawa Y."/>
            <person name="Umeda M."/>
            <person name="Hayashi T."/>
            <person name="Nikaido I."/>
            <person name="Watanabe H."/>
            <person name="Oguri K."/>
            <person name="Kitazato H."/>
            <person name="Fujioka K."/>
            <person name="Kido Y."/>
            <person name="Takami H."/>
        </authorList>
    </citation>
    <scope>NUCLEOTIDE SEQUENCE</scope>
    <source>
        <tissue evidence="7">Whole body</tissue>
    </source>
</reference>
<dbReference type="EMBL" id="IACF01001097">
    <property type="protein sequence ID" value="LAB66818.1"/>
    <property type="molecule type" value="mRNA"/>
</dbReference>